<dbReference type="InterPro" id="IPR013087">
    <property type="entry name" value="Znf_C2H2_type"/>
</dbReference>
<dbReference type="CDD" id="cd00086">
    <property type="entry name" value="homeodomain"/>
    <property type="match status" value="1"/>
</dbReference>
<protein>
    <recommendedName>
        <fullName evidence="7">Homeobox domain-containing protein</fullName>
    </recommendedName>
</protein>
<evidence type="ECO:0000313" key="8">
    <source>
        <dbReference type="EMBL" id="KAF2027632.1"/>
    </source>
</evidence>
<feature type="compositionally biased region" description="Polar residues" evidence="6">
    <location>
        <begin position="370"/>
        <end position="384"/>
    </location>
</feature>
<name>A0A9P4LKH8_9PLEO</name>
<evidence type="ECO:0000256" key="1">
    <source>
        <dbReference type="ARBA" id="ARBA00023125"/>
    </source>
</evidence>
<evidence type="ECO:0000256" key="2">
    <source>
        <dbReference type="ARBA" id="ARBA00023155"/>
    </source>
</evidence>
<dbReference type="GO" id="GO:0005634">
    <property type="term" value="C:nucleus"/>
    <property type="evidence" value="ECO:0007669"/>
    <property type="project" value="UniProtKB-SubCell"/>
</dbReference>
<dbReference type="GO" id="GO:0003677">
    <property type="term" value="F:DNA binding"/>
    <property type="evidence" value="ECO:0007669"/>
    <property type="project" value="UniProtKB-UniRule"/>
</dbReference>
<proteinExistence type="predicted"/>
<feature type="compositionally biased region" description="Polar residues" evidence="6">
    <location>
        <begin position="143"/>
        <end position="161"/>
    </location>
</feature>
<feature type="region of interest" description="Disordered" evidence="6">
    <location>
        <begin position="370"/>
        <end position="466"/>
    </location>
</feature>
<comment type="caution">
    <text evidence="8">The sequence shown here is derived from an EMBL/GenBank/DDBJ whole genome shotgun (WGS) entry which is preliminary data.</text>
</comment>
<dbReference type="OrthoDB" id="3798808at2759"/>
<feature type="domain" description="Homeobox" evidence="7">
    <location>
        <begin position="187"/>
        <end position="247"/>
    </location>
</feature>
<keyword evidence="2 4" id="KW-0371">Homeobox</keyword>
<keyword evidence="1 4" id="KW-0238">DNA-binding</keyword>
<keyword evidence="3 4" id="KW-0539">Nucleus</keyword>
<dbReference type="EMBL" id="ML978223">
    <property type="protein sequence ID" value="KAF2027632.1"/>
    <property type="molecule type" value="Genomic_DNA"/>
</dbReference>
<dbReference type="InterPro" id="IPR009057">
    <property type="entry name" value="Homeodomain-like_sf"/>
</dbReference>
<evidence type="ECO:0000256" key="5">
    <source>
        <dbReference type="RuleBase" id="RU000682"/>
    </source>
</evidence>
<comment type="subcellular location">
    <subcellularLocation>
        <location evidence="4 5">Nucleus</location>
    </subcellularLocation>
</comment>
<dbReference type="SMART" id="SM00389">
    <property type="entry name" value="HOX"/>
    <property type="match status" value="1"/>
</dbReference>
<feature type="region of interest" description="Disordered" evidence="6">
    <location>
        <begin position="140"/>
        <end position="197"/>
    </location>
</feature>
<feature type="compositionally biased region" description="Polar residues" evidence="6">
    <location>
        <begin position="410"/>
        <end position="419"/>
    </location>
</feature>
<evidence type="ECO:0000256" key="4">
    <source>
        <dbReference type="PROSITE-ProRule" id="PRU00108"/>
    </source>
</evidence>
<dbReference type="PROSITE" id="PS00028">
    <property type="entry name" value="ZINC_FINGER_C2H2_1"/>
    <property type="match status" value="1"/>
</dbReference>
<keyword evidence="9" id="KW-1185">Reference proteome</keyword>
<dbReference type="SMART" id="SM00355">
    <property type="entry name" value="ZnF_C2H2"/>
    <property type="match status" value="2"/>
</dbReference>
<dbReference type="Pfam" id="PF00046">
    <property type="entry name" value="Homeodomain"/>
    <property type="match status" value="1"/>
</dbReference>
<dbReference type="SUPFAM" id="SSF46689">
    <property type="entry name" value="Homeodomain-like"/>
    <property type="match status" value="1"/>
</dbReference>
<dbReference type="InterPro" id="IPR001356">
    <property type="entry name" value="HD"/>
</dbReference>
<feature type="region of interest" description="Disordered" evidence="6">
    <location>
        <begin position="330"/>
        <end position="349"/>
    </location>
</feature>
<feature type="compositionally biased region" description="Polar residues" evidence="6">
    <location>
        <begin position="453"/>
        <end position="466"/>
    </location>
</feature>
<gene>
    <name evidence="8" type="ORF">EK21DRAFT_91290</name>
</gene>
<evidence type="ECO:0000256" key="3">
    <source>
        <dbReference type="ARBA" id="ARBA00023242"/>
    </source>
</evidence>
<sequence>MSSQPLADPIFDVQDIKLCDDTFEQLKLDHTGDFFDFEAFNSLDHDVPPSPTPQLMDCSDHDATCPLLNQPCDHNFTASTMTWTDPGAIECSDALRLDGVSFSSYVSHMDMAEDWLASTSLDPAFGTILSTAIERSLTEDENNNGLSNQPFHDNANATPTQGLIAPLPTSHASTLLDASAKPTESSQRPRSKRAKINEWAKDIMSKQFRVNPYPDDEETSLLSKVTNLTKRTIRTWFTNTRSRIKGGEESQPGITNHRDPPSNSALSILPVEHLPPKRNTSPSLSLCQASLEPFESNSDAASMESLLRYLAAPIDTEAIPRDKVRALVNESDKAGRTKSAVPGQNWANNSLENYPFAMGNWTRSTYRSPSIHSGASGLSNRSQVSFRSEDSRGSRRGRKLWTRAHDALQPLTTRASQTQSSDLHDSIRSSSSMRARDLRRSRSRSRRMTNSSEPSNGGSKPVVSLSSDTIDLGTSATGATLKPYFCTMSSCNATFQHDWEWRRHEEAVHYQPYHWVCCLRGVGSEPLPECWICGEISVSVNHFADQHFTSCAQADVESRTFLREDHLLQHIAGVHTKGPLKKGVIKDLLSLWKIPNAAMQTSHLTCGFCWHTCRHWEERQKHVSEHIRKGYTKSGWRSEHLAAP</sequence>
<feature type="DNA-binding region" description="Homeobox" evidence="4">
    <location>
        <begin position="189"/>
        <end position="248"/>
    </location>
</feature>
<dbReference type="AlphaFoldDB" id="A0A9P4LKH8"/>
<dbReference type="Proteomes" id="UP000799777">
    <property type="component" value="Unassembled WGS sequence"/>
</dbReference>
<dbReference type="Gene3D" id="1.10.10.60">
    <property type="entry name" value="Homeodomain-like"/>
    <property type="match status" value="1"/>
</dbReference>
<dbReference type="GO" id="GO:0000981">
    <property type="term" value="F:DNA-binding transcription factor activity, RNA polymerase II-specific"/>
    <property type="evidence" value="ECO:0007669"/>
    <property type="project" value="InterPro"/>
</dbReference>
<dbReference type="PROSITE" id="PS50071">
    <property type="entry name" value="HOMEOBOX_2"/>
    <property type="match status" value="1"/>
</dbReference>
<organism evidence="8 9">
    <name type="scientific">Setomelanomma holmii</name>
    <dbReference type="NCBI Taxonomy" id="210430"/>
    <lineage>
        <taxon>Eukaryota</taxon>
        <taxon>Fungi</taxon>
        <taxon>Dikarya</taxon>
        <taxon>Ascomycota</taxon>
        <taxon>Pezizomycotina</taxon>
        <taxon>Dothideomycetes</taxon>
        <taxon>Pleosporomycetidae</taxon>
        <taxon>Pleosporales</taxon>
        <taxon>Pleosporineae</taxon>
        <taxon>Phaeosphaeriaceae</taxon>
        <taxon>Setomelanomma</taxon>
    </lineage>
</organism>
<feature type="region of interest" description="Disordered" evidence="6">
    <location>
        <begin position="242"/>
        <end position="267"/>
    </location>
</feature>
<evidence type="ECO:0000259" key="7">
    <source>
        <dbReference type="PROSITE" id="PS50071"/>
    </source>
</evidence>
<dbReference type="InterPro" id="IPR017970">
    <property type="entry name" value="Homeobox_CS"/>
</dbReference>
<evidence type="ECO:0000313" key="9">
    <source>
        <dbReference type="Proteomes" id="UP000799777"/>
    </source>
</evidence>
<dbReference type="PROSITE" id="PS00027">
    <property type="entry name" value="HOMEOBOX_1"/>
    <property type="match status" value="1"/>
</dbReference>
<accession>A0A9P4LKH8</accession>
<reference evidence="8" key="1">
    <citation type="journal article" date="2020" name="Stud. Mycol.">
        <title>101 Dothideomycetes genomes: a test case for predicting lifestyles and emergence of pathogens.</title>
        <authorList>
            <person name="Haridas S."/>
            <person name="Albert R."/>
            <person name="Binder M."/>
            <person name="Bloem J."/>
            <person name="Labutti K."/>
            <person name="Salamov A."/>
            <person name="Andreopoulos B."/>
            <person name="Baker S."/>
            <person name="Barry K."/>
            <person name="Bills G."/>
            <person name="Bluhm B."/>
            <person name="Cannon C."/>
            <person name="Castanera R."/>
            <person name="Culley D."/>
            <person name="Daum C."/>
            <person name="Ezra D."/>
            <person name="Gonzalez J."/>
            <person name="Henrissat B."/>
            <person name="Kuo A."/>
            <person name="Liang C."/>
            <person name="Lipzen A."/>
            <person name="Lutzoni F."/>
            <person name="Magnuson J."/>
            <person name="Mondo S."/>
            <person name="Nolan M."/>
            <person name="Ohm R."/>
            <person name="Pangilinan J."/>
            <person name="Park H.-J."/>
            <person name="Ramirez L."/>
            <person name="Alfaro M."/>
            <person name="Sun H."/>
            <person name="Tritt A."/>
            <person name="Yoshinaga Y."/>
            <person name="Zwiers L.-H."/>
            <person name="Turgeon B."/>
            <person name="Goodwin S."/>
            <person name="Spatafora J."/>
            <person name="Crous P."/>
            <person name="Grigoriev I."/>
        </authorList>
    </citation>
    <scope>NUCLEOTIDE SEQUENCE</scope>
    <source>
        <strain evidence="8">CBS 110217</strain>
    </source>
</reference>
<evidence type="ECO:0000256" key="6">
    <source>
        <dbReference type="SAM" id="MobiDB-lite"/>
    </source>
</evidence>